<feature type="domain" description="Glycosyl hydrolase family 13 catalytic" evidence="3">
    <location>
        <begin position="61"/>
        <end position="486"/>
    </location>
</feature>
<feature type="signal peptide" evidence="2">
    <location>
        <begin position="1"/>
        <end position="32"/>
    </location>
</feature>
<dbReference type="GO" id="GO:0016787">
    <property type="term" value="F:hydrolase activity"/>
    <property type="evidence" value="ECO:0007669"/>
    <property type="project" value="UniProtKB-KW"/>
</dbReference>
<dbReference type="RefSeq" id="WP_251778318.1">
    <property type="nucleotide sequence ID" value="NZ_JAMKFE010000005.1"/>
</dbReference>
<accession>A0ABT0YMW2</accession>
<dbReference type="SUPFAM" id="SSF51445">
    <property type="entry name" value="(Trans)glycosidases"/>
    <property type="match status" value="1"/>
</dbReference>
<proteinExistence type="predicted"/>
<keyword evidence="4" id="KW-0378">Hydrolase</keyword>
<dbReference type="PANTHER" id="PTHR10357">
    <property type="entry name" value="ALPHA-AMYLASE FAMILY MEMBER"/>
    <property type="match status" value="1"/>
</dbReference>
<dbReference type="Pfam" id="PF00128">
    <property type="entry name" value="Alpha-amylase"/>
    <property type="match status" value="1"/>
</dbReference>
<name>A0ABT0YMW2_9BURK</name>
<feature type="region of interest" description="Disordered" evidence="1">
    <location>
        <begin position="444"/>
        <end position="467"/>
    </location>
</feature>
<evidence type="ECO:0000256" key="1">
    <source>
        <dbReference type="SAM" id="MobiDB-lite"/>
    </source>
</evidence>
<dbReference type="SMART" id="SM00642">
    <property type="entry name" value="Aamy"/>
    <property type="match status" value="1"/>
</dbReference>
<dbReference type="InterPro" id="IPR017853">
    <property type="entry name" value="GH"/>
</dbReference>
<gene>
    <name evidence="4" type="ORF">M8A51_11015</name>
</gene>
<dbReference type="EMBL" id="JAMKFE010000005">
    <property type="protein sequence ID" value="MCM5680063.1"/>
    <property type="molecule type" value="Genomic_DNA"/>
</dbReference>
<sequence length="576" mass="63963">MNQPAPTRRHAALPLLVAALLAACSSAPPASAPVAQPAAAAVPAGPPAASGSFADNPIVYFVITDRFHNGNPANDFAYGRQKDGEKEIGTFHGGDLKGLTLKLKEGWFKQLGVNALWITAPYEQIHGWVVGGDKAFKHYSYHGYYALDYTVLDKNMGTPEELREMVDTAHAQGIRVLFDVVMNHPGYLDIQTAKDLNLKVLWPGAEKASLRDYHGYIDYNNFNFGDWWGRDWVRAGLPGYIDGGRDDRTMQLAYLPDFRTESTAFVKLPRFLRDKPDTRAVDLPDTTVRGYLVAWLTDWVREYGIDGFRADTVKHVEPQAWAQLKQEAVKALAEWKARHPTKKIDDAPFWMVGEYWGHGPVRGPLHDAGFDALLDFDFQQRGRQFGQPEPLFAAYSRVYAGRPGFSNLAYISSHDTELFDRKRLFEAGTALMLTPGGVQIYYGDETARPPGPVPRSDPQQATRSDMNWSSPDAALLEHWRKLGSFRSRHVAVARGVHERLGEAPYVFSRVDALTGDRVVVALGASGDVQLPVGKVFRDGETLRDAYSGREAVVEGGRVKLQAQRVVLLERAAAATR</sequence>
<dbReference type="InterPro" id="IPR006047">
    <property type="entry name" value="GH13_cat_dom"/>
</dbReference>
<evidence type="ECO:0000259" key="3">
    <source>
        <dbReference type="SMART" id="SM00642"/>
    </source>
</evidence>
<evidence type="ECO:0000313" key="5">
    <source>
        <dbReference type="Proteomes" id="UP001165541"/>
    </source>
</evidence>
<feature type="compositionally biased region" description="Polar residues" evidence="1">
    <location>
        <begin position="457"/>
        <end position="467"/>
    </location>
</feature>
<dbReference type="Gene3D" id="3.20.20.80">
    <property type="entry name" value="Glycosidases"/>
    <property type="match status" value="1"/>
</dbReference>
<dbReference type="PANTHER" id="PTHR10357:SF209">
    <property type="entry name" value="PERIPLASMIC ALPHA-AMYLASE"/>
    <property type="match status" value="1"/>
</dbReference>
<reference evidence="4" key="1">
    <citation type="submission" date="2022-05" db="EMBL/GenBank/DDBJ databases">
        <title>Schlegelella sp. nov., isolated from mangrove soil.</title>
        <authorList>
            <person name="Liu Y."/>
            <person name="Ge X."/>
            <person name="Liu W."/>
        </authorList>
    </citation>
    <scope>NUCLEOTIDE SEQUENCE</scope>
    <source>
        <strain evidence="4">S2-27</strain>
    </source>
</reference>
<dbReference type="Proteomes" id="UP001165541">
    <property type="component" value="Unassembled WGS sequence"/>
</dbReference>
<protein>
    <submittedName>
        <fullName evidence="4">Alpha-amylase family glycosyl hydrolase</fullName>
    </submittedName>
</protein>
<comment type="caution">
    <text evidence="4">The sequence shown here is derived from an EMBL/GenBank/DDBJ whole genome shotgun (WGS) entry which is preliminary data.</text>
</comment>
<evidence type="ECO:0000313" key="4">
    <source>
        <dbReference type="EMBL" id="MCM5680063.1"/>
    </source>
</evidence>
<evidence type="ECO:0000256" key="2">
    <source>
        <dbReference type="SAM" id="SignalP"/>
    </source>
</evidence>
<organism evidence="4 5">
    <name type="scientific">Caldimonas mangrovi</name>
    <dbReference type="NCBI Taxonomy" id="2944811"/>
    <lineage>
        <taxon>Bacteria</taxon>
        <taxon>Pseudomonadati</taxon>
        <taxon>Pseudomonadota</taxon>
        <taxon>Betaproteobacteria</taxon>
        <taxon>Burkholderiales</taxon>
        <taxon>Sphaerotilaceae</taxon>
        <taxon>Caldimonas</taxon>
    </lineage>
</organism>
<keyword evidence="2" id="KW-0732">Signal</keyword>
<feature type="chain" id="PRO_5047332383" evidence="2">
    <location>
        <begin position="33"/>
        <end position="576"/>
    </location>
</feature>
<keyword evidence="5" id="KW-1185">Reference proteome</keyword>